<evidence type="ECO:0000256" key="3">
    <source>
        <dbReference type="ARBA" id="ARBA00022737"/>
    </source>
</evidence>
<evidence type="ECO:0000259" key="4">
    <source>
        <dbReference type="Pfam" id="PF08263"/>
    </source>
</evidence>
<organism evidence="5">
    <name type="scientific">Spirodela intermedia</name>
    <name type="common">Intermediate duckweed</name>
    <dbReference type="NCBI Taxonomy" id="51605"/>
    <lineage>
        <taxon>Eukaryota</taxon>
        <taxon>Viridiplantae</taxon>
        <taxon>Streptophyta</taxon>
        <taxon>Embryophyta</taxon>
        <taxon>Tracheophyta</taxon>
        <taxon>Spermatophyta</taxon>
        <taxon>Magnoliopsida</taxon>
        <taxon>Liliopsida</taxon>
        <taxon>Araceae</taxon>
        <taxon>Lemnoideae</taxon>
        <taxon>Spirodela</taxon>
    </lineage>
</organism>
<evidence type="ECO:0000256" key="2">
    <source>
        <dbReference type="ARBA" id="ARBA00022614"/>
    </source>
</evidence>
<dbReference type="InterPro" id="IPR032675">
    <property type="entry name" value="LRR_dom_sf"/>
</dbReference>
<dbReference type="EMBL" id="CACRZD030000016">
    <property type="protein sequence ID" value="CAA6672129.1"/>
    <property type="molecule type" value="Genomic_DNA"/>
</dbReference>
<name>A0A7I8JPM6_SPIIN</name>
<dbReference type="PANTHER" id="PTHR48059:SF30">
    <property type="entry name" value="OS06G0587000 PROTEIN"/>
    <property type="match status" value="1"/>
</dbReference>
<dbReference type="InterPro" id="IPR051848">
    <property type="entry name" value="PGIP"/>
</dbReference>
<dbReference type="PANTHER" id="PTHR48059">
    <property type="entry name" value="POLYGALACTURONASE INHIBITOR 1"/>
    <property type="match status" value="1"/>
</dbReference>
<evidence type="ECO:0000313" key="6">
    <source>
        <dbReference type="Proteomes" id="UP001189122"/>
    </source>
</evidence>
<dbReference type="Gene3D" id="3.80.10.10">
    <property type="entry name" value="Ribonuclease Inhibitor"/>
    <property type="match status" value="1"/>
</dbReference>
<comment type="subcellular location">
    <subcellularLocation>
        <location evidence="1">Cell envelope</location>
    </subcellularLocation>
</comment>
<keyword evidence="2" id="KW-0433">Leucine-rich repeat</keyword>
<gene>
    <name evidence="5" type="ORF">SI7747_16018540</name>
</gene>
<dbReference type="EMBL" id="LR743603">
    <property type="protein sequence ID" value="CAA2632993.1"/>
    <property type="molecule type" value="Genomic_DNA"/>
</dbReference>
<dbReference type="AlphaFoldDB" id="A0A7I8JPM6"/>
<dbReference type="Pfam" id="PF08263">
    <property type="entry name" value="LRRNT_2"/>
    <property type="match status" value="1"/>
</dbReference>
<reference evidence="5 6" key="1">
    <citation type="submission" date="2019-12" db="EMBL/GenBank/DDBJ databases">
        <authorList>
            <person name="Scholz U."/>
            <person name="Mascher M."/>
            <person name="Fiebig A."/>
        </authorList>
    </citation>
    <scope>NUCLEOTIDE SEQUENCE</scope>
</reference>
<dbReference type="InterPro" id="IPR013210">
    <property type="entry name" value="LRR_N_plant-typ"/>
</dbReference>
<sequence length="161" mass="17950">MVLSAEDNLTLVHVGGKTDPHSHHHSIVFHGMRRQGCHDNELRALLEIRKAFNFPNVSALPDWGHSTTNGGTDCCGWPGITCDSNTDRIVEMVLFAKRLSAAEETWHPDLTMLAEFGKLEVEFGVQSHGRFVCVLNLLKALDLSLNKLEVPFHHVCAPWDS</sequence>
<accession>A0A7I8JPM6</accession>
<evidence type="ECO:0000313" key="5">
    <source>
        <dbReference type="EMBL" id="CAA2632993.1"/>
    </source>
</evidence>
<protein>
    <recommendedName>
        <fullName evidence="4">Leucine-rich repeat-containing N-terminal plant-type domain-containing protein</fullName>
    </recommendedName>
</protein>
<keyword evidence="3" id="KW-0677">Repeat</keyword>
<feature type="domain" description="Leucine-rich repeat-containing N-terminal plant-type" evidence="4">
    <location>
        <begin position="38"/>
        <end position="83"/>
    </location>
</feature>
<dbReference type="Proteomes" id="UP001189122">
    <property type="component" value="Unassembled WGS sequence"/>
</dbReference>
<keyword evidence="6" id="KW-1185">Reference proteome</keyword>
<proteinExistence type="predicted"/>
<evidence type="ECO:0000256" key="1">
    <source>
        <dbReference type="ARBA" id="ARBA00004196"/>
    </source>
</evidence>